<dbReference type="InterPro" id="IPR012441">
    <property type="entry name" value="DUF1643"/>
</dbReference>
<protein>
    <recommendedName>
        <fullName evidence="3">DUF1643 domain-containing protein</fullName>
    </recommendedName>
</protein>
<evidence type="ECO:0000313" key="2">
    <source>
        <dbReference type="Proteomes" id="UP000466906"/>
    </source>
</evidence>
<gene>
    <name evidence="1" type="ORF">MALV_58250</name>
</gene>
<dbReference type="RefSeq" id="WP_163670684.1">
    <property type="nucleotide sequence ID" value="NZ_AP022566.1"/>
</dbReference>
<reference evidence="1 2" key="1">
    <citation type="journal article" date="2019" name="Emerg. Microbes Infect.">
        <title>Comprehensive subspecies identification of 175 nontuberculous mycobacteria species based on 7547 genomic profiles.</title>
        <authorList>
            <person name="Matsumoto Y."/>
            <person name="Kinjo T."/>
            <person name="Motooka D."/>
            <person name="Nabeya D."/>
            <person name="Jung N."/>
            <person name="Uechi K."/>
            <person name="Horii T."/>
            <person name="Iida T."/>
            <person name="Fujita J."/>
            <person name="Nakamura S."/>
        </authorList>
    </citation>
    <scope>NUCLEOTIDE SEQUENCE [LARGE SCALE GENOMIC DNA]</scope>
    <source>
        <strain evidence="1 2">JCM 12272</strain>
        <plasmid evidence="1">pJCM12272</plasmid>
    </source>
</reference>
<keyword evidence="2" id="KW-1185">Reference proteome</keyword>
<dbReference type="Proteomes" id="UP000466906">
    <property type="component" value="Plasmid pJCM12272"/>
</dbReference>
<evidence type="ECO:0008006" key="3">
    <source>
        <dbReference type="Google" id="ProtNLM"/>
    </source>
</evidence>
<sequence>MTFGALHHPWALLRPSPAPGRLIIDPSRPALGWVLSSSHCAGSTLRRCVTFARRWGYGSVNIVGLHSSTLTGDPGSRAASLGQDAPLDEMVAACDLIVLAWGADVDPCRARHVTATLWSQCTSRGGSLGVLGWTHNGQPSQPQDVAPATVPECFTTPPCPEQHEWWATHEADDSNWSQLLSVP</sequence>
<evidence type="ECO:0000313" key="1">
    <source>
        <dbReference type="EMBL" id="BBX30700.1"/>
    </source>
</evidence>
<organism evidence="1 2">
    <name type="scientific">Mycolicibacterium alvei</name>
    <dbReference type="NCBI Taxonomy" id="67081"/>
    <lineage>
        <taxon>Bacteria</taxon>
        <taxon>Bacillati</taxon>
        <taxon>Actinomycetota</taxon>
        <taxon>Actinomycetes</taxon>
        <taxon>Mycobacteriales</taxon>
        <taxon>Mycobacteriaceae</taxon>
        <taxon>Mycolicibacterium</taxon>
    </lineage>
</organism>
<dbReference type="EMBL" id="AP022566">
    <property type="protein sequence ID" value="BBX30700.1"/>
    <property type="molecule type" value="Genomic_DNA"/>
</dbReference>
<dbReference type="Pfam" id="PF07799">
    <property type="entry name" value="DUF1643"/>
    <property type="match status" value="1"/>
</dbReference>
<keyword evidence="1" id="KW-0614">Plasmid</keyword>
<proteinExistence type="predicted"/>
<geneLocation type="plasmid" evidence="1 2">
    <name>pJCM12272</name>
</geneLocation>
<accession>A0A6N4V0L7</accession>
<dbReference type="AlphaFoldDB" id="A0A6N4V0L7"/>
<name>A0A6N4V0L7_9MYCO</name>
<dbReference type="KEGG" id="malv:MALV_58250"/>